<dbReference type="Gene3D" id="3.40.50.150">
    <property type="entry name" value="Vaccinia Virus protein VP39"/>
    <property type="match status" value="1"/>
</dbReference>
<evidence type="ECO:0000313" key="2">
    <source>
        <dbReference type="EMBL" id="KOR87718.1"/>
    </source>
</evidence>
<gene>
    <name evidence="2" type="ORF">AM231_00240</name>
</gene>
<dbReference type="InterPro" id="IPR051720">
    <property type="entry name" value="rRNA_MeTrfase/Polyamine_Synth"/>
</dbReference>
<dbReference type="EMBL" id="LIUT01000001">
    <property type="protein sequence ID" value="KOR87718.1"/>
    <property type="molecule type" value="Genomic_DNA"/>
</dbReference>
<protein>
    <recommendedName>
        <fullName evidence="1">N(4)-bis(aminopropyl)spermidine synthase C-terminal domain-containing protein</fullName>
    </recommendedName>
</protein>
<dbReference type="RefSeq" id="WP_054400791.1">
    <property type="nucleotide sequence ID" value="NZ_LIUT01000001.1"/>
</dbReference>
<dbReference type="SUPFAM" id="SSF53335">
    <property type="entry name" value="S-adenosyl-L-methionine-dependent methyltransferases"/>
    <property type="match status" value="1"/>
</dbReference>
<evidence type="ECO:0000259" key="1">
    <source>
        <dbReference type="Pfam" id="PF01861"/>
    </source>
</evidence>
<reference evidence="3" key="1">
    <citation type="submission" date="2015-08" db="EMBL/GenBank/DDBJ databases">
        <title>Genome sequencing project for genomic taxonomy and phylogenomics of Bacillus-like bacteria.</title>
        <authorList>
            <person name="Liu B."/>
            <person name="Wang J."/>
            <person name="Zhu Y."/>
            <person name="Liu G."/>
            <person name="Chen Q."/>
            <person name="Chen Z."/>
            <person name="Lan J."/>
            <person name="Che J."/>
            <person name="Ge C."/>
            <person name="Shi H."/>
            <person name="Pan Z."/>
            <person name="Liu X."/>
        </authorList>
    </citation>
    <scope>NUCLEOTIDE SEQUENCE [LARGE SCALE GENOMIC DNA]</scope>
    <source>
        <strain evidence="3">FJAT-22460</strain>
    </source>
</reference>
<dbReference type="PANTHER" id="PTHR23290">
    <property type="entry name" value="RRNA N6-ADENOSINE-METHYLTRANSFERASE METTL5"/>
    <property type="match status" value="1"/>
</dbReference>
<dbReference type="OrthoDB" id="7593728at2"/>
<evidence type="ECO:0000313" key="3">
    <source>
        <dbReference type="Proteomes" id="UP000036932"/>
    </source>
</evidence>
<dbReference type="Pfam" id="PF01861">
    <property type="entry name" value="BpsA_C"/>
    <property type="match status" value="1"/>
</dbReference>
<keyword evidence="3" id="KW-1185">Reference proteome</keyword>
<sequence>MIHYIEEVKTKVRLQEGVQVIEQLLVASYMRPGISTKELARHTYLPVPVASAIKKELIKAGALIQDRGVRCTDSGKSYIEYELGYGGIDIDLYQKLLAGEVDWQEELSDVLARLTEILEMRPQVDVQIDQSQCTVETSLRRAILCLREHCLIGKNILCVGDDDLVSISLGLLLKRLFPHAKDQRAAITVMDIDERFLRFIQGAAAKEGLSVTCRHIDLRQPLPEGLNRQYDCFFTDPPYTLQGLTLFLSRGISALKRQKGCPIFLSFAHKSPDFTWSMQREFVRMGLSVKQVLLHFNQYIGAQMIGNSGQMIVLTTTEFTAPRVTDSFEDELYTGEVRRTVRTYRCIQCQGELQVGVQGDFSTIEDLKKQGCPVCVNHTFTWLAKKTI</sequence>
<accession>A0A0M1NZM8</accession>
<name>A0A0M1NZM8_9BACL</name>
<dbReference type="GO" id="GO:0006596">
    <property type="term" value="P:polyamine biosynthetic process"/>
    <property type="evidence" value="ECO:0007669"/>
    <property type="project" value="TreeGrafter"/>
</dbReference>
<dbReference type="Proteomes" id="UP000036932">
    <property type="component" value="Unassembled WGS sequence"/>
</dbReference>
<dbReference type="PATRIC" id="fig|1705565.3.peg.1865"/>
<dbReference type="InterPro" id="IPR002723">
    <property type="entry name" value="BpsA_C"/>
</dbReference>
<dbReference type="AlphaFoldDB" id="A0A0M1NZM8"/>
<organism evidence="2 3">
    <name type="scientific">Paenibacillus solani</name>
    <dbReference type="NCBI Taxonomy" id="1705565"/>
    <lineage>
        <taxon>Bacteria</taxon>
        <taxon>Bacillati</taxon>
        <taxon>Bacillota</taxon>
        <taxon>Bacilli</taxon>
        <taxon>Bacillales</taxon>
        <taxon>Paenibacillaceae</taxon>
        <taxon>Paenibacillus</taxon>
    </lineage>
</organism>
<dbReference type="PANTHER" id="PTHR23290:SF0">
    <property type="entry name" value="RRNA N6-ADENOSINE-METHYLTRANSFERASE METTL5"/>
    <property type="match status" value="1"/>
</dbReference>
<dbReference type="GO" id="GO:0016740">
    <property type="term" value="F:transferase activity"/>
    <property type="evidence" value="ECO:0007669"/>
    <property type="project" value="TreeGrafter"/>
</dbReference>
<comment type="caution">
    <text evidence="2">The sequence shown here is derived from an EMBL/GenBank/DDBJ whole genome shotgun (WGS) entry which is preliminary data.</text>
</comment>
<proteinExistence type="predicted"/>
<dbReference type="InterPro" id="IPR029063">
    <property type="entry name" value="SAM-dependent_MTases_sf"/>
</dbReference>
<feature type="domain" description="N(4)-bis(aminopropyl)spermidine synthase C-terminal" evidence="1">
    <location>
        <begin position="109"/>
        <end position="308"/>
    </location>
</feature>